<evidence type="ECO:0000256" key="1">
    <source>
        <dbReference type="ARBA" id="ARBA00001968"/>
    </source>
</evidence>
<dbReference type="Pfam" id="PF01590">
    <property type="entry name" value="GAF"/>
    <property type="match status" value="2"/>
</dbReference>
<evidence type="ECO:0000256" key="3">
    <source>
        <dbReference type="ARBA" id="ARBA00012319"/>
    </source>
</evidence>
<dbReference type="PANTHER" id="PTHR43155:SF2">
    <property type="entry name" value="CYCLIC DI-GMP PHOSPHODIESTERASE PA4108"/>
    <property type="match status" value="1"/>
</dbReference>
<dbReference type="InterPro" id="IPR029016">
    <property type="entry name" value="GAF-like_dom_sf"/>
</dbReference>
<feature type="domain" description="GAF" evidence="6">
    <location>
        <begin position="270"/>
        <end position="446"/>
    </location>
</feature>
<dbReference type="OrthoDB" id="6017640at2759"/>
<evidence type="ECO:0000256" key="4">
    <source>
        <dbReference type="ARBA" id="ARBA00022535"/>
    </source>
</evidence>
<gene>
    <name evidence="7" type="ORF">B4U80_11541</name>
</gene>
<comment type="caution">
    <text evidence="7">The sequence shown here is derived from an EMBL/GenBank/DDBJ whole genome shotgun (WGS) entry which is preliminary data.</text>
</comment>
<organism evidence="7 8">
    <name type="scientific">Leptotrombidium deliense</name>
    <dbReference type="NCBI Taxonomy" id="299467"/>
    <lineage>
        <taxon>Eukaryota</taxon>
        <taxon>Metazoa</taxon>
        <taxon>Ecdysozoa</taxon>
        <taxon>Arthropoda</taxon>
        <taxon>Chelicerata</taxon>
        <taxon>Arachnida</taxon>
        <taxon>Acari</taxon>
        <taxon>Acariformes</taxon>
        <taxon>Trombidiformes</taxon>
        <taxon>Prostigmata</taxon>
        <taxon>Anystina</taxon>
        <taxon>Parasitengona</taxon>
        <taxon>Trombiculoidea</taxon>
        <taxon>Trombiculidae</taxon>
        <taxon>Leptotrombidium</taxon>
    </lineage>
</organism>
<feature type="region of interest" description="Disordered" evidence="5">
    <location>
        <begin position="13"/>
        <end position="40"/>
    </location>
</feature>
<dbReference type="EMBL" id="NCKV01002812">
    <property type="protein sequence ID" value="RWS26377.1"/>
    <property type="molecule type" value="Genomic_DNA"/>
</dbReference>
<dbReference type="VEuPathDB" id="VectorBase:LDEU005663"/>
<evidence type="ECO:0000256" key="5">
    <source>
        <dbReference type="SAM" id="MobiDB-lite"/>
    </source>
</evidence>
<evidence type="ECO:0000256" key="2">
    <source>
        <dbReference type="ARBA" id="ARBA00007648"/>
    </source>
</evidence>
<comment type="similarity">
    <text evidence="2">Belongs to the cyclic nucleotide phosphodiesterase family.</text>
</comment>
<dbReference type="EC" id="3.1.4.35" evidence="3"/>
<keyword evidence="4" id="KW-0140">cGMP</keyword>
<dbReference type="SMART" id="SM00065">
    <property type="entry name" value="GAF"/>
    <property type="match status" value="2"/>
</dbReference>
<evidence type="ECO:0000259" key="6">
    <source>
        <dbReference type="SMART" id="SM00065"/>
    </source>
</evidence>
<dbReference type="Proteomes" id="UP000288716">
    <property type="component" value="Unassembled WGS sequence"/>
</dbReference>
<name>A0A443SFT1_9ACAR</name>
<feature type="non-terminal residue" evidence="7">
    <location>
        <position position="617"/>
    </location>
</feature>
<dbReference type="Gene3D" id="3.30.450.40">
    <property type="match status" value="2"/>
</dbReference>
<dbReference type="InterPro" id="IPR003018">
    <property type="entry name" value="GAF"/>
</dbReference>
<dbReference type="PANTHER" id="PTHR43155">
    <property type="entry name" value="CYCLIC DI-GMP PHOSPHODIESTERASE PA4108-RELATED"/>
    <property type="match status" value="1"/>
</dbReference>
<sequence length="617" mass="68595">MICYLKKVAKLDSCKGDPSSSPAPTPEPCTSSTRETKSAFGTRVAGRCRVNPESTSPTTLCPTIAQALWKPLWPPGWHPRGSSASSSRPKSFETNLHAPIITMSAPSDAEAITGYLQPDDNAENDPKTPAEEYERMEAWLDEHPRFVHDYFIRKASRRMVDAWLLAHTITHSAGTSVGTSSSASAPASGATTPVRKISATEFEKGGLFLRPMVSTTQDGTPTFLPIPSPDGNCTTENSIKPPRKTRKELEALDEKQLIFELVKDICNDLDVKSLCHKILQNVSVLTNADRCSLFLVRGEKGDPSRHFVSTLFDVSSNSTLEQVEKNEQVKIPWGTGIVGYVAQSGESVNIPDCYQDSRFFDIVDQKTGYKTRSMLCSPILDINGEVMGVAQVINKKQREGESPSLTEPLSTLPEQAFSSKDQQVFNHYLQFCGIGLRNAQLYEMSQLENKRNQVLLDLARMVFEEQSTIEHIVYRIMLHTQSLLECERCQVLLVGESANDKNDPSRSFSRIFDLSADDLNSDGEIDSRMSPFEGRFPINIGITGFVATTGETLNIPDAYTDPRFDKKVDENSPKNFKHKSILCMPIRNANRKIIGVSQLVNKQKGVPFNRNDENLFE</sequence>
<dbReference type="FunFam" id="3.30.450.40:FF:000031">
    <property type="entry name" value="Phosphodiesterase"/>
    <property type="match status" value="1"/>
</dbReference>
<comment type="cofactor">
    <cofactor evidence="1">
        <name>a divalent metal cation</name>
        <dbReference type="ChEBI" id="CHEBI:60240"/>
    </cofactor>
</comment>
<accession>A0A443SFT1</accession>
<dbReference type="AlphaFoldDB" id="A0A443SFT1"/>
<protein>
    <recommendedName>
        <fullName evidence="3">3',5'-cyclic-GMP phosphodiesterase</fullName>
        <ecNumber evidence="3">3.1.4.35</ecNumber>
    </recommendedName>
</protein>
<keyword evidence="8" id="KW-1185">Reference proteome</keyword>
<dbReference type="SUPFAM" id="SSF55781">
    <property type="entry name" value="GAF domain-like"/>
    <property type="match status" value="2"/>
</dbReference>
<dbReference type="STRING" id="299467.A0A443SFT1"/>
<reference evidence="7 8" key="1">
    <citation type="journal article" date="2018" name="Gigascience">
        <title>Genomes of trombidid mites reveal novel predicted allergens and laterally-transferred genes associated with secondary metabolism.</title>
        <authorList>
            <person name="Dong X."/>
            <person name="Chaisiri K."/>
            <person name="Xia D."/>
            <person name="Armstrong S.D."/>
            <person name="Fang Y."/>
            <person name="Donnelly M.J."/>
            <person name="Kadowaki T."/>
            <person name="McGarry J.W."/>
            <person name="Darby A.C."/>
            <person name="Makepeace B.L."/>
        </authorList>
    </citation>
    <scope>NUCLEOTIDE SEQUENCE [LARGE SCALE GENOMIC DNA]</scope>
    <source>
        <strain evidence="7">UoL-UT</strain>
    </source>
</reference>
<evidence type="ECO:0000313" key="8">
    <source>
        <dbReference type="Proteomes" id="UP000288716"/>
    </source>
</evidence>
<proteinExistence type="inferred from homology"/>
<feature type="domain" description="GAF" evidence="6">
    <location>
        <begin position="468"/>
        <end position="617"/>
    </location>
</feature>
<dbReference type="FunFam" id="3.30.450.40:FF:000015">
    <property type="entry name" value="Phosphodiesterase"/>
    <property type="match status" value="1"/>
</dbReference>
<evidence type="ECO:0000313" key="7">
    <source>
        <dbReference type="EMBL" id="RWS26377.1"/>
    </source>
</evidence>
<dbReference type="GO" id="GO:0047555">
    <property type="term" value="F:3',5'-cyclic-GMP phosphodiesterase activity"/>
    <property type="evidence" value="ECO:0007669"/>
    <property type="project" value="UniProtKB-EC"/>
</dbReference>